<proteinExistence type="predicted"/>
<evidence type="ECO:0000313" key="2">
    <source>
        <dbReference type="Proteomes" id="UP001585080"/>
    </source>
</evidence>
<comment type="caution">
    <text evidence="1">The sequence shown here is derived from an EMBL/GenBank/DDBJ whole genome shotgun (WGS) entry which is preliminary data.</text>
</comment>
<dbReference type="Proteomes" id="UP001585080">
    <property type="component" value="Unassembled WGS sequence"/>
</dbReference>
<sequence>MATVEYVALVGPILAARFLVPKLGKIEHNTSGALAQRIKDAVQEALDERE</sequence>
<dbReference type="EMBL" id="JAYMRP010000001">
    <property type="protein sequence ID" value="MFB8771333.1"/>
    <property type="molecule type" value="Genomic_DNA"/>
</dbReference>
<reference evidence="1 2" key="1">
    <citation type="submission" date="2024-01" db="EMBL/GenBank/DDBJ databases">
        <title>Genome mining of biosynthetic gene clusters to explore secondary metabolites of Streptomyces sp.</title>
        <authorList>
            <person name="Baig A."/>
            <person name="Ajitkumar Shintre N."/>
            <person name="Kumar H."/>
            <person name="Anbarasu A."/>
            <person name="Ramaiah S."/>
        </authorList>
    </citation>
    <scope>NUCLEOTIDE SEQUENCE [LARGE SCALE GENOMIC DNA]</scope>
    <source>
        <strain evidence="1 2">A57</strain>
    </source>
</reference>
<evidence type="ECO:0000313" key="1">
    <source>
        <dbReference type="EMBL" id="MFB8771333.1"/>
    </source>
</evidence>
<accession>A0ABV5E3H4</accession>
<name>A0ABV5E3H4_9ACTN</name>
<keyword evidence="2" id="KW-1185">Reference proteome</keyword>
<protein>
    <submittedName>
        <fullName evidence="1">Uncharacterized protein</fullName>
    </submittedName>
</protein>
<dbReference type="RefSeq" id="WP_376730397.1">
    <property type="nucleotide sequence ID" value="NZ_JAYMRP010000001.1"/>
</dbReference>
<organism evidence="1 2">
    <name type="scientific">Streptomyces broussonetiae</name>
    <dbReference type="NCBI Taxonomy" id="2686304"/>
    <lineage>
        <taxon>Bacteria</taxon>
        <taxon>Bacillati</taxon>
        <taxon>Actinomycetota</taxon>
        <taxon>Actinomycetes</taxon>
        <taxon>Kitasatosporales</taxon>
        <taxon>Streptomycetaceae</taxon>
        <taxon>Streptomyces</taxon>
    </lineage>
</organism>
<gene>
    <name evidence="1" type="ORF">VSS16_01000</name>
</gene>